<dbReference type="RefSeq" id="XP_637831.1">
    <property type="nucleotide sequence ID" value="XM_632739.1"/>
</dbReference>
<comment type="caution">
    <text evidence="13">The sequence shown here is derived from an EMBL/GenBank/DDBJ whole genome shotgun (WGS) entry which is preliminary data.</text>
</comment>
<evidence type="ECO:0000256" key="2">
    <source>
        <dbReference type="ARBA" id="ARBA00007072"/>
    </source>
</evidence>
<keyword evidence="11" id="KW-0472">Membrane</keyword>
<proteinExistence type="inferred from homology"/>
<evidence type="ECO:0000313" key="14">
    <source>
        <dbReference type="Proteomes" id="UP000002195"/>
    </source>
</evidence>
<dbReference type="EMBL" id="AAFI02000085">
    <property type="protein sequence ID" value="EAL64336.1"/>
    <property type="molecule type" value="Genomic_DNA"/>
</dbReference>
<evidence type="ECO:0000256" key="7">
    <source>
        <dbReference type="ARBA" id="ARBA00023326"/>
    </source>
</evidence>
<reference evidence="13 14" key="1">
    <citation type="journal article" date="2005" name="Nature">
        <title>The genome of the social amoeba Dictyostelium discoideum.</title>
        <authorList>
            <consortium name="The Dictyostelium discoideum Sequencing Consortium"/>
            <person name="Eichinger L."/>
            <person name="Pachebat J.A."/>
            <person name="Glockner G."/>
            <person name="Rajandream M.A."/>
            <person name="Sucgang R."/>
            <person name="Berriman M."/>
            <person name="Song J."/>
            <person name="Olsen R."/>
            <person name="Szafranski K."/>
            <person name="Xu Q."/>
            <person name="Tunggal B."/>
            <person name="Kummerfeld S."/>
            <person name="Madera M."/>
            <person name="Konfortov B.A."/>
            <person name="Rivero F."/>
            <person name="Bankier A.T."/>
            <person name="Lehmann R."/>
            <person name="Hamlin N."/>
            <person name="Davies R."/>
            <person name="Gaudet P."/>
            <person name="Fey P."/>
            <person name="Pilcher K."/>
            <person name="Chen G."/>
            <person name="Saunders D."/>
            <person name="Sodergren E."/>
            <person name="Davis P."/>
            <person name="Kerhornou A."/>
            <person name="Nie X."/>
            <person name="Hall N."/>
            <person name="Anjard C."/>
            <person name="Hemphill L."/>
            <person name="Bason N."/>
            <person name="Farbrother P."/>
            <person name="Desany B."/>
            <person name="Just E."/>
            <person name="Morio T."/>
            <person name="Rost R."/>
            <person name="Churcher C."/>
            <person name="Cooper J."/>
            <person name="Haydock S."/>
            <person name="van Driessche N."/>
            <person name="Cronin A."/>
            <person name="Goodhead I."/>
            <person name="Muzny D."/>
            <person name="Mourier T."/>
            <person name="Pain A."/>
            <person name="Lu M."/>
            <person name="Harper D."/>
            <person name="Lindsay R."/>
            <person name="Hauser H."/>
            <person name="James K."/>
            <person name="Quiles M."/>
            <person name="Madan Babu M."/>
            <person name="Saito T."/>
            <person name="Buchrieser C."/>
            <person name="Wardroper A."/>
            <person name="Felder M."/>
            <person name="Thangavelu M."/>
            <person name="Johnson D."/>
            <person name="Knights A."/>
            <person name="Loulseged H."/>
            <person name="Mungall K."/>
            <person name="Oliver K."/>
            <person name="Price C."/>
            <person name="Quail M.A."/>
            <person name="Urushihara H."/>
            <person name="Hernandez J."/>
            <person name="Rabbinowitsch E."/>
            <person name="Steffen D."/>
            <person name="Sanders M."/>
            <person name="Ma J."/>
            <person name="Kohara Y."/>
            <person name="Sharp S."/>
            <person name="Simmonds M."/>
            <person name="Spiegler S."/>
            <person name="Tivey A."/>
            <person name="Sugano S."/>
            <person name="White B."/>
            <person name="Walker D."/>
            <person name="Woodward J."/>
            <person name="Winckler T."/>
            <person name="Tanaka Y."/>
            <person name="Shaulsky G."/>
            <person name="Schleicher M."/>
            <person name="Weinstock G."/>
            <person name="Rosenthal A."/>
            <person name="Cox E.C."/>
            <person name="Chisholm R.L."/>
            <person name="Gibbs R."/>
            <person name="Loomis W.F."/>
            <person name="Platzer M."/>
            <person name="Kay R.R."/>
            <person name="Williams J."/>
            <person name="Dear P.H."/>
            <person name="Noegel A.A."/>
            <person name="Barrell B."/>
            <person name="Kuspa A."/>
        </authorList>
    </citation>
    <scope>NUCLEOTIDE SEQUENCE [LARGE SCALE GENOMIC DNA]</scope>
    <source>
        <strain evidence="13 14">AX4</strain>
    </source>
</reference>
<dbReference type="InterPro" id="IPR018221">
    <property type="entry name" value="Glyco_hydro_9_His_AS"/>
</dbReference>
<dbReference type="AlphaFoldDB" id="Q54M00"/>
<evidence type="ECO:0000256" key="5">
    <source>
        <dbReference type="ARBA" id="ARBA00023277"/>
    </source>
</evidence>
<dbReference type="KEGG" id="ddi:DDB_G0286321"/>
<keyword evidence="11" id="KW-0812">Transmembrane</keyword>
<evidence type="ECO:0000256" key="3">
    <source>
        <dbReference type="ARBA" id="ARBA00022801"/>
    </source>
</evidence>
<keyword evidence="3 8" id="KW-0378">Hydrolase</keyword>
<dbReference type="InParanoid" id="Q54M00"/>
<dbReference type="VEuPathDB" id="AmoebaDB:DDB_G0286321"/>
<keyword evidence="5 8" id="KW-0119">Carbohydrate metabolism</keyword>
<dbReference type="Proteomes" id="UP000002195">
    <property type="component" value="Unassembled WGS sequence"/>
</dbReference>
<dbReference type="STRING" id="44689.Q54M00"/>
<comment type="similarity">
    <text evidence="2 8 9">Belongs to the glycosyl hydrolase 9 (cellulase E) family.</text>
</comment>
<feature type="compositionally biased region" description="Polar residues" evidence="10">
    <location>
        <begin position="507"/>
        <end position="521"/>
    </location>
</feature>
<organism evidence="13 14">
    <name type="scientific">Dictyostelium discoideum</name>
    <name type="common">Social amoeba</name>
    <dbReference type="NCBI Taxonomy" id="44689"/>
    <lineage>
        <taxon>Eukaryota</taxon>
        <taxon>Amoebozoa</taxon>
        <taxon>Evosea</taxon>
        <taxon>Eumycetozoa</taxon>
        <taxon>Dictyostelia</taxon>
        <taxon>Dictyosteliales</taxon>
        <taxon>Dictyosteliaceae</taxon>
        <taxon>Dictyostelium</taxon>
    </lineage>
</organism>
<dbReference type="SUPFAM" id="SSF48208">
    <property type="entry name" value="Six-hairpin glycosidases"/>
    <property type="match status" value="1"/>
</dbReference>
<evidence type="ECO:0000256" key="1">
    <source>
        <dbReference type="ARBA" id="ARBA00000966"/>
    </source>
</evidence>
<feature type="region of interest" description="Disordered" evidence="10">
    <location>
        <begin position="502"/>
        <end position="521"/>
    </location>
</feature>
<keyword evidence="11" id="KW-1133">Transmembrane helix</keyword>
<evidence type="ECO:0000256" key="4">
    <source>
        <dbReference type="ARBA" id="ARBA00023001"/>
    </source>
</evidence>
<name>Q54M00_DICDI</name>
<dbReference type="PaxDb" id="44689-DDB0231643"/>
<dbReference type="EC" id="3.2.1.4" evidence="9"/>
<dbReference type="InterPro" id="IPR012341">
    <property type="entry name" value="6hp_glycosidase-like_sf"/>
</dbReference>
<evidence type="ECO:0000259" key="12">
    <source>
        <dbReference type="Pfam" id="PF00759"/>
    </source>
</evidence>
<keyword evidence="7 8" id="KW-0624">Polysaccharide degradation</keyword>
<protein>
    <recommendedName>
        <fullName evidence="9">Endoglucanase</fullName>
        <ecNumber evidence="9">3.2.1.4</ecNumber>
    </recommendedName>
</protein>
<evidence type="ECO:0000256" key="9">
    <source>
        <dbReference type="RuleBase" id="RU361166"/>
    </source>
</evidence>
<keyword evidence="14" id="KW-1185">Reference proteome</keyword>
<dbReference type="InterPro" id="IPR001701">
    <property type="entry name" value="Glyco_hydro_9"/>
</dbReference>
<feature type="transmembrane region" description="Helical" evidence="11">
    <location>
        <begin position="537"/>
        <end position="556"/>
    </location>
</feature>
<dbReference type="GO" id="GO:0008810">
    <property type="term" value="F:cellulase activity"/>
    <property type="evidence" value="ECO:0007669"/>
    <property type="project" value="UniProtKB-EC"/>
</dbReference>
<sequence>MKLLINLIGLFVLLIINLNCINCDNGCYLLKQSLLFYKAQRAGRLSDNDIPWRGNSVLNDKSAGSSVDSNGDGDLSKGYFDAGDGVKFNFPMAYSMTMLSWIYIEYSGNIEKCGLSPLYKEVLKWGTDFLIASHTSDNVFIGQVGNAYVDHNVWQPPENIDYVRDIYTIDSNNPGTDLAMEASAALSSASIVFKTSNPAYSQLCLEHSKKLYDFAMNSPMKKYTDTIRNAIEFYQSGGYNDEIAWGSIWLYKATNSQNYLTNSKSYYLNNNEVCYANEFSWDNKGLGVGILLYQLSKEQDYKTKIENSLNYWLPNGGIKYTNGGLAWLRQWASARYSMNMALIQSIYTKTGGSELTKYSTFAKNQLLYVLGENPKQQSFISGYGPKAPRNPHHRAAHHSTTKDINQPINNVYQLPGALIGGPPLNESWIDTRSNYESNEVALDYNIGLVGVVASYISDPSIPFISYDLEITTTATTSTTTTSATQSSTSSTFTSTTSFSLTTMGSTKKPNPSSSIGTLTGNNDFEGSDEKEFIGGSSFLNINGLLLLLISLTLIVIF</sequence>
<feature type="active site" evidence="8">
    <location>
        <position position="392"/>
    </location>
</feature>
<feature type="domain" description="Glycoside hydrolase family 9" evidence="12">
    <location>
        <begin position="29"/>
        <end position="452"/>
    </location>
</feature>
<keyword evidence="9" id="KW-0732">Signal</keyword>
<evidence type="ECO:0000256" key="6">
    <source>
        <dbReference type="ARBA" id="ARBA00023295"/>
    </source>
</evidence>
<dbReference type="OMA" id="PSWRGDS"/>
<dbReference type="eggNOG" id="ENOG502QRF6">
    <property type="taxonomic scope" value="Eukaryota"/>
</dbReference>
<accession>Q54M00</accession>
<evidence type="ECO:0000256" key="10">
    <source>
        <dbReference type="SAM" id="MobiDB-lite"/>
    </source>
</evidence>
<dbReference type="PROSITE" id="PS00592">
    <property type="entry name" value="GH9_2"/>
    <property type="match status" value="1"/>
</dbReference>
<feature type="signal peptide" evidence="9">
    <location>
        <begin position="1"/>
        <end position="23"/>
    </location>
</feature>
<keyword evidence="6 8" id="KW-0326">Glycosidase</keyword>
<dbReference type="PANTHER" id="PTHR22298">
    <property type="entry name" value="ENDO-1,4-BETA-GLUCANASE"/>
    <property type="match status" value="1"/>
</dbReference>
<dbReference type="Gene3D" id="1.50.10.10">
    <property type="match status" value="1"/>
</dbReference>
<dbReference type="dictyBase" id="DDB_G0286321"/>
<dbReference type="GeneID" id="8625545"/>
<dbReference type="PhylomeDB" id="Q54M00"/>
<feature type="chain" id="PRO_5005143529" description="Endoglucanase" evidence="9">
    <location>
        <begin position="24"/>
        <end position="557"/>
    </location>
</feature>
<keyword evidence="4 9" id="KW-0136">Cellulose degradation</keyword>
<dbReference type="SMR" id="Q54M00"/>
<dbReference type="GO" id="GO:0030245">
    <property type="term" value="P:cellulose catabolic process"/>
    <property type="evidence" value="ECO:0007669"/>
    <property type="project" value="UniProtKB-KW"/>
</dbReference>
<dbReference type="Pfam" id="PF00759">
    <property type="entry name" value="Glyco_hydro_9"/>
    <property type="match status" value="1"/>
</dbReference>
<evidence type="ECO:0000256" key="8">
    <source>
        <dbReference type="PROSITE-ProRule" id="PRU10059"/>
    </source>
</evidence>
<evidence type="ECO:0000313" key="13">
    <source>
        <dbReference type="EMBL" id="EAL64336.1"/>
    </source>
</evidence>
<dbReference type="InterPro" id="IPR008928">
    <property type="entry name" value="6-hairpin_glycosidase_sf"/>
</dbReference>
<gene>
    <name evidence="13" type="ORF">DDB_G0286321</name>
</gene>
<evidence type="ECO:0000256" key="11">
    <source>
        <dbReference type="SAM" id="Phobius"/>
    </source>
</evidence>
<dbReference type="HOGENOM" id="CLU_008926_1_4_1"/>
<comment type="catalytic activity">
    <reaction evidence="1 9">
        <text>Endohydrolysis of (1-&gt;4)-beta-D-glucosidic linkages in cellulose, lichenin and cereal beta-D-glucans.</text>
        <dbReference type="EC" id="3.2.1.4"/>
    </reaction>
</comment>